<organism evidence="3 4">
    <name type="scientific">Deinococcus aquaticus</name>
    <dbReference type="NCBI Taxonomy" id="328692"/>
    <lineage>
        <taxon>Bacteria</taxon>
        <taxon>Thermotogati</taxon>
        <taxon>Deinococcota</taxon>
        <taxon>Deinococci</taxon>
        <taxon>Deinococcales</taxon>
        <taxon>Deinococcaceae</taxon>
        <taxon>Deinococcus</taxon>
    </lineage>
</organism>
<feature type="region of interest" description="Disordered" evidence="1">
    <location>
        <begin position="40"/>
        <end position="65"/>
    </location>
</feature>
<feature type="signal peptide" evidence="2">
    <location>
        <begin position="1"/>
        <end position="21"/>
    </location>
</feature>
<reference evidence="3 4" key="1">
    <citation type="submission" date="2022-12" db="EMBL/GenBank/DDBJ databases">
        <title>Genome Sequence of Deinococcus aquaticus Type Strain PB314.</title>
        <authorList>
            <person name="Albert C."/>
            <person name="Hill J."/>
            <person name="Boren L."/>
            <person name="Scholz-Ng S."/>
            <person name="Fatema N."/>
            <person name="Grosso R."/>
            <person name="Soboslay E."/>
            <person name="Tuohy J."/>
        </authorList>
    </citation>
    <scope>NUCLEOTIDE SEQUENCE [LARGE SCALE GENOMIC DNA]</scope>
    <source>
        <strain evidence="3 4">PB-314</strain>
    </source>
</reference>
<keyword evidence="2" id="KW-0732">Signal</keyword>
<gene>
    <name evidence="3" type="ORF">M8445_04615</name>
</gene>
<dbReference type="RefSeq" id="WP_273990026.1">
    <property type="nucleotide sequence ID" value="NZ_BAABQT010000011.1"/>
</dbReference>
<keyword evidence="4" id="KW-1185">Reference proteome</keyword>
<proteinExistence type="predicted"/>
<dbReference type="EMBL" id="CP115165">
    <property type="protein sequence ID" value="WDA59499.1"/>
    <property type="molecule type" value="Genomic_DNA"/>
</dbReference>
<sequence length="65" mass="6418">MKNSWKFAALIAALAAGSASAAGTAAGTVITNTADIVFTPEGAPTGTPPHHRALQPGHHDRASGA</sequence>
<evidence type="ECO:0000313" key="4">
    <source>
        <dbReference type="Proteomes" id="UP001217044"/>
    </source>
</evidence>
<name>A0ABY7V4H4_9DEIO</name>
<feature type="chain" id="PRO_5046880698" evidence="2">
    <location>
        <begin position="22"/>
        <end position="65"/>
    </location>
</feature>
<evidence type="ECO:0000256" key="1">
    <source>
        <dbReference type="SAM" id="MobiDB-lite"/>
    </source>
</evidence>
<accession>A0ABY7V4H4</accession>
<dbReference type="Proteomes" id="UP001217044">
    <property type="component" value="Chromosome"/>
</dbReference>
<evidence type="ECO:0000313" key="3">
    <source>
        <dbReference type="EMBL" id="WDA59499.1"/>
    </source>
</evidence>
<protein>
    <submittedName>
        <fullName evidence="3">Uncharacterized protein</fullName>
    </submittedName>
</protein>
<evidence type="ECO:0000256" key="2">
    <source>
        <dbReference type="SAM" id="SignalP"/>
    </source>
</evidence>